<proteinExistence type="predicted"/>
<dbReference type="AlphaFoldDB" id="A0A1V2N6Z3"/>
<reference evidence="1 2" key="1">
    <citation type="journal article" date="2017" name="PLoS ONE">
        <title>Genomic sequence of 'Candidatus Liberibacter solanacearum' haplotype C and its comparison with haplotype A and B genomes.</title>
        <authorList>
            <person name="Wang J."/>
            <person name="Haapalainen M."/>
            <person name="Schott T."/>
            <person name="Thompson S.M."/>
            <person name="Smith G.R."/>
            <person name="Nissinen A.I."/>
            <person name="Pirhonen M."/>
        </authorList>
    </citation>
    <scope>NUCLEOTIDE SEQUENCE [LARGE SCALE GENOMIC DNA]</scope>
    <source>
        <strain evidence="1 2">FIN111</strain>
    </source>
</reference>
<organism evidence="1 2">
    <name type="scientific">Candidatus Liberibacter solanacearum</name>
    <dbReference type="NCBI Taxonomy" id="556287"/>
    <lineage>
        <taxon>Bacteria</taxon>
        <taxon>Pseudomonadati</taxon>
        <taxon>Pseudomonadota</taxon>
        <taxon>Alphaproteobacteria</taxon>
        <taxon>Hyphomicrobiales</taxon>
        <taxon>Rhizobiaceae</taxon>
        <taxon>Liberibacter</taxon>
    </lineage>
</organism>
<dbReference type="Proteomes" id="UP000189542">
    <property type="component" value="Unassembled WGS sequence"/>
</dbReference>
<accession>A0A1V2N6Z3</accession>
<dbReference type="EMBL" id="LVWB01000015">
    <property type="protein sequence ID" value="ONI58473.1"/>
    <property type="molecule type" value="Genomic_DNA"/>
</dbReference>
<evidence type="ECO:0000313" key="2">
    <source>
        <dbReference type="Proteomes" id="UP000189542"/>
    </source>
</evidence>
<name>A0A1V2N6Z3_9HYPH</name>
<dbReference type="RefSeq" id="WP_076969204.1">
    <property type="nucleotide sequence ID" value="NZ_LVWB01000015.1"/>
</dbReference>
<dbReference type="OrthoDB" id="9805629at2"/>
<comment type="caution">
    <text evidence="1">The sequence shown here is derived from an EMBL/GenBank/DDBJ whole genome shotgun (WGS) entry which is preliminary data.</text>
</comment>
<sequence>MNKAKNIIDTDVSFENLVLASIGKKPTHANKKGKVSPFIKSPLRYPGGKSRAVSKIIDQYIPKGLPALCRLLLVVAQ</sequence>
<protein>
    <submittedName>
        <fullName evidence="1">Uncharacterized protein</fullName>
    </submittedName>
</protein>
<gene>
    <name evidence="1" type="ORF">AYO25_05435</name>
</gene>
<evidence type="ECO:0000313" key="1">
    <source>
        <dbReference type="EMBL" id="ONI58473.1"/>
    </source>
</evidence>